<dbReference type="AlphaFoldDB" id="R7Z7Q0"/>
<reference evidence="1 2" key="1">
    <citation type="submission" date="2013-04" db="EMBL/GenBank/DDBJ databases">
        <title>Draft genome of the heavy metal tolerant bacterium Lysinibacillus sphaericus strain OT4b.31.</title>
        <authorList>
            <person name="Pena-Montenegro T.D."/>
            <person name="Dussan J."/>
        </authorList>
    </citation>
    <scope>NUCLEOTIDE SEQUENCE [LARGE SCALE GENOMIC DNA]</scope>
    <source>
        <strain evidence="1 2">OT4b.31</strain>
    </source>
</reference>
<comment type="caution">
    <text evidence="1">The sequence shown here is derived from an EMBL/GenBank/DDBJ whole genome shotgun (WGS) entry which is preliminary data.</text>
</comment>
<sequence length="179" mass="20126">MEKTLLGLLREGGFILYARHAEATVGNDQPYFNFENCYTQRNLSELGRREAIYYGQMLRYLQVPISPPIVTSPFCRTIETAQLAFPNVNVQTDPFWYDIYKLGGNISTSEQQRILTNLRSVLEMKPPQGTNKVIIAHSFPKGIGLGKVSNLGTVFVKPRGQGHGYEIVKQMSLAELADL</sequence>
<gene>
    <name evidence="1" type="ORF">H131_22641</name>
</gene>
<evidence type="ECO:0000313" key="1">
    <source>
        <dbReference type="EMBL" id="EON70205.1"/>
    </source>
</evidence>
<dbReference type="SUPFAM" id="SSF53254">
    <property type="entry name" value="Phosphoglycerate mutase-like"/>
    <property type="match status" value="1"/>
</dbReference>
<dbReference type="PATRIC" id="fig|1285586.5.peg.4722"/>
<dbReference type="OrthoDB" id="2237472at2"/>
<evidence type="ECO:0000313" key="2">
    <source>
        <dbReference type="Proteomes" id="UP000013911"/>
    </source>
</evidence>
<dbReference type="CDD" id="cd07040">
    <property type="entry name" value="HP"/>
    <property type="match status" value="1"/>
</dbReference>
<accession>R7Z7Q0</accession>
<proteinExistence type="predicted"/>
<dbReference type="Gene3D" id="3.40.50.1240">
    <property type="entry name" value="Phosphoglycerate mutase-like"/>
    <property type="match status" value="1"/>
</dbReference>
<organism evidence="1 2">
    <name type="scientific">Lysinibacillus sphaericus OT4b.31</name>
    <dbReference type="NCBI Taxonomy" id="1285586"/>
    <lineage>
        <taxon>Bacteria</taxon>
        <taxon>Bacillati</taxon>
        <taxon>Bacillota</taxon>
        <taxon>Bacilli</taxon>
        <taxon>Bacillales</taxon>
        <taxon>Bacillaceae</taxon>
        <taxon>Lysinibacillus</taxon>
    </lineage>
</organism>
<dbReference type="InterPro" id="IPR029033">
    <property type="entry name" value="His_PPase_superfam"/>
</dbReference>
<dbReference type="HOGENOM" id="CLU_076038_0_1_9"/>
<dbReference type="Proteomes" id="UP000013911">
    <property type="component" value="Unassembled WGS sequence"/>
</dbReference>
<dbReference type="EMBL" id="AQPX01000049">
    <property type="protein sequence ID" value="EON70205.1"/>
    <property type="molecule type" value="Genomic_DNA"/>
</dbReference>
<protein>
    <submittedName>
        <fullName evidence="1">Phosphoglycerate mutase family protein</fullName>
    </submittedName>
</protein>
<name>R7Z7Q0_LYSSH</name>
<dbReference type="eggNOG" id="COG0406">
    <property type="taxonomic scope" value="Bacteria"/>
</dbReference>